<evidence type="ECO:0000256" key="9">
    <source>
        <dbReference type="ARBA" id="ARBA00047764"/>
    </source>
</evidence>
<gene>
    <name evidence="12" type="ORF">B0H64DRAFT_377148</name>
</gene>
<dbReference type="GeneID" id="87839463"/>
<evidence type="ECO:0000256" key="6">
    <source>
        <dbReference type="ARBA" id="ARBA00022723"/>
    </source>
</evidence>
<dbReference type="Gene3D" id="3.20.20.140">
    <property type="entry name" value="Metal-dependent hydrolases"/>
    <property type="match status" value="1"/>
</dbReference>
<dbReference type="FunFam" id="3.20.20.140:FF:000017">
    <property type="entry name" value="Adenosine deaminase 2"/>
    <property type="match status" value="1"/>
</dbReference>
<evidence type="ECO:0000256" key="8">
    <source>
        <dbReference type="ARBA" id="ARBA00022801"/>
    </source>
</evidence>
<dbReference type="InterPro" id="IPR032466">
    <property type="entry name" value="Metal_Hydrolase"/>
</dbReference>
<dbReference type="PANTHER" id="PTHR11409:SF37">
    <property type="entry name" value="ADENOSINE DEAMINASE DOMAIN-CONTAINING PROTEIN"/>
    <property type="match status" value="1"/>
</dbReference>
<name>A0AAE0H9V1_9PEZI</name>
<evidence type="ECO:0000256" key="2">
    <source>
        <dbReference type="ARBA" id="ARBA00004613"/>
    </source>
</evidence>
<feature type="compositionally biased region" description="Basic and acidic residues" evidence="10">
    <location>
        <begin position="52"/>
        <end position="71"/>
    </location>
</feature>
<dbReference type="EMBL" id="JAUEPN010000007">
    <property type="protein sequence ID" value="KAK3292643.1"/>
    <property type="molecule type" value="Genomic_DNA"/>
</dbReference>
<keyword evidence="5" id="KW-0964">Secreted</keyword>
<dbReference type="Proteomes" id="UP001278766">
    <property type="component" value="Unassembled WGS sequence"/>
</dbReference>
<dbReference type="EC" id="3.5.4.4" evidence="4"/>
<comment type="catalytic activity">
    <reaction evidence="9">
        <text>adenosine + H2O + H(+) = inosine + NH4(+)</text>
        <dbReference type="Rhea" id="RHEA:24408"/>
        <dbReference type="ChEBI" id="CHEBI:15377"/>
        <dbReference type="ChEBI" id="CHEBI:15378"/>
        <dbReference type="ChEBI" id="CHEBI:16335"/>
        <dbReference type="ChEBI" id="CHEBI:17596"/>
        <dbReference type="ChEBI" id="CHEBI:28938"/>
        <dbReference type="EC" id="3.5.4.4"/>
    </reaction>
</comment>
<dbReference type="InterPro" id="IPR001365">
    <property type="entry name" value="A_deaminase_dom"/>
</dbReference>
<reference evidence="12" key="2">
    <citation type="submission" date="2023-06" db="EMBL/GenBank/DDBJ databases">
        <authorList>
            <consortium name="Lawrence Berkeley National Laboratory"/>
            <person name="Haridas S."/>
            <person name="Hensen N."/>
            <person name="Bonometti L."/>
            <person name="Westerberg I."/>
            <person name="Brannstrom I.O."/>
            <person name="Guillou S."/>
            <person name="Cros-Aarteil S."/>
            <person name="Calhoun S."/>
            <person name="Kuo A."/>
            <person name="Mondo S."/>
            <person name="Pangilinan J."/>
            <person name="Riley R."/>
            <person name="Labutti K."/>
            <person name="Andreopoulos B."/>
            <person name="Lipzen A."/>
            <person name="Chen C."/>
            <person name="Yanf M."/>
            <person name="Daum C."/>
            <person name="Ng V."/>
            <person name="Clum A."/>
            <person name="Steindorff A."/>
            <person name="Ohm R."/>
            <person name="Martin F."/>
            <person name="Silar P."/>
            <person name="Natvig D."/>
            <person name="Lalanne C."/>
            <person name="Gautier V."/>
            <person name="Ament-Velasquez S.L."/>
            <person name="Kruys A."/>
            <person name="Hutchinson M.I."/>
            <person name="Powell A.J."/>
            <person name="Barry K."/>
            <person name="Miller A.N."/>
            <person name="Grigoriev I.V."/>
            <person name="Debuchy R."/>
            <person name="Gladieux P."/>
            <person name="Thoren M.H."/>
            <person name="Johannesson H."/>
        </authorList>
    </citation>
    <scope>NUCLEOTIDE SEQUENCE</scope>
    <source>
        <strain evidence="12">CBS 168.71</strain>
    </source>
</reference>
<evidence type="ECO:0000313" key="12">
    <source>
        <dbReference type="EMBL" id="KAK3292643.1"/>
    </source>
</evidence>
<evidence type="ECO:0000259" key="11">
    <source>
        <dbReference type="Pfam" id="PF00962"/>
    </source>
</evidence>
<evidence type="ECO:0000313" key="13">
    <source>
        <dbReference type="Proteomes" id="UP001278766"/>
    </source>
</evidence>
<dbReference type="RefSeq" id="XP_062656157.1">
    <property type="nucleotide sequence ID" value="XM_062802515.1"/>
</dbReference>
<dbReference type="GO" id="GO:0046872">
    <property type="term" value="F:metal ion binding"/>
    <property type="evidence" value="ECO:0007669"/>
    <property type="project" value="UniProtKB-KW"/>
</dbReference>
<dbReference type="PANTHER" id="PTHR11409">
    <property type="entry name" value="ADENOSINE DEAMINASE"/>
    <property type="match status" value="1"/>
</dbReference>
<keyword evidence="7" id="KW-0732">Signal</keyword>
<reference evidence="12" key="1">
    <citation type="journal article" date="2023" name="Mol. Phylogenet. Evol.">
        <title>Genome-scale phylogeny and comparative genomics of the fungal order Sordariales.</title>
        <authorList>
            <person name="Hensen N."/>
            <person name="Bonometti L."/>
            <person name="Westerberg I."/>
            <person name="Brannstrom I.O."/>
            <person name="Guillou S."/>
            <person name="Cros-Aarteil S."/>
            <person name="Calhoun S."/>
            <person name="Haridas S."/>
            <person name="Kuo A."/>
            <person name="Mondo S."/>
            <person name="Pangilinan J."/>
            <person name="Riley R."/>
            <person name="LaButti K."/>
            <person name="Andreopoulos B."/>
            <person name="Lipzen A."/>
            <person name="Chen C."/>
            <person name="Yan M."/>
            <person name="Daum C."/>
            <person name="Ng V."/>
            <person name="Clum A."/>
            <person name="Steindorff A."/>
            <person name="Ohm R.A."/>
            <person name="Martin F."/>
            <person name="Silar P."/>
            <person name="Natvig D.O."/>
            <person name="Lalanne C."/>
            <person name="Gautier V."/>
            <person name="Ament-Velasquez S.L."/>
            <person name="Kruys A."/>
            <person name="Hutchinson M.I."/>
            <person name="Powell A.J."/>
            <person name="Barry K."/>
            <person name="Miller A.N."/>
            <person name="Grigoriev I.V."/>
            <person name="Debuchy R."/>
            <person name="Gladieux P."/>
            <person name="Hiltunen Thoren M."/>
            <person name="Johannesson H."/>
        </authorList>
    </citation>
    <scope>NUCLEOTIDE SEQUENCE</scope>
    <source>
        <strain evidence="12">CBS 168.71</strain>
    </source>
</reference>
<evidence type="ECO:0000256" key="5">
    <source>
        <dbReference type="ARBA" id="ARBA00022525"/>
    </source>
</evidence>
<keyword evidence="6" id="KW-0479">Metal-binding</keyword>
<dbReference type="GO" id="GO:0046103">
    <property type="term" value="P:inosine biosynthetic process"/>
    <property type="evidence" value="ECO:0007669"/>
    <property type="project" value="TreeGrafter"/>
</dbReference>
<accession>A0AAE0H9V1</accession>
<sequence length="688" mass="78508">MGIGSSSLAALETDRNVEEASQEPQQALSKTVKTTRRRRRWADLIANPFRSRAPDADVAKGDAVKDRDHVVPKRRKHESADSPAIETVLEVPEHHLQELRGLLEKSRPSEDAPFQVSGELGVKLASYAQQKMGTYDAMRQQSIRYEGSLGFDFIRTEMANDLEIRANRVLQRLKKNDIARFYETAPKKRGYRGQEHPRFYGDHFLSNADLIEQTQLFALCRAMPKGAHLHIHFNANLLPSVLLGIAKDMERMFIWSNIALDRPEAYNLCRIQFSIMSEDTVVKRGKGDPFDENYQCGTVMQFQEFREAYPGGQEAADQFLQSKLVFQEEEAHNLLQTPEGAWEKFNARTQMMKGLFNYKTAYRRYTRQCLEEFVDDKIQYAEIRPNFMSSNQVWEDDGSCRVDNVGIMDLIIDEYEAFQKDHNRQTLKGLKVIYCTPRSFSEEQVGEALTQCFQFKMDDKFSKYIAGFDLVGEESKGKPLKDFAQQFLQFQALCKAAGVDIPLLLHCGETLDIGTDTDGNLLDALLLGAKRIGHGFALPRHPYVMSQMKQRGVCVEVCPISNEILGLTPRMSGHSVYNLLANNVPCTISADNATLFRSRLSHDFYQVMAGKSDMTLHGLRQLVEWSIDHSCMEPKLMKEVRESWEEMWYEFCQEIVDGKFTLEDDAPKVEAEGRVVEVETPVARLPPV</sequence>
<comment type="subcellular location">
    <subcellularLocation>
        <location evidence="2">Secreted</location>
    </subcellularLocation>
</comment>
<dbReference type="Pfam" id="PF00962">
    <property type="entry name" value="A_deaminase"/>
    <property type="match status" value="1"/>
</dbReference>
<proteinExistence type="inferred from homology"/>
<comment type="cofactor">
    <cofactor evidence="1">
        <name>Zn(2+)</name>
        <dbReference type="ChEBI" id="CHEBI:29105"/>
    </cofactor>
</comment>
<keyword evidence="13" id="KW-1185">Reference proteome</keyword>
<dbReference type="GO" id="GO:0006154">
    <property type="term" value="P:adenosine catabolic process"/>
    <property type="evidence" value="ECO:0007669"/>
    <property type="project" value="TreeGrafter"/>
</dbReference>
<organism evidence="12 13">
    <name type="scientific">Chaetomium fimeti</name>
    <dbReference type="NCBI Taxonomy" id="1854472"/>
    <lineage>
        <taxon>Eukaryota</taxon>
        <taxon>Fungi</taxon>
        <taxon>Dikarya</taxon>
        <taxon>Ascomycota</taxon>
        <taxon>Pezizomycotina</taxon>
        <taxon>Sordariomycetes</taxon>
        <taxon>Sordariomycetidae</taxon>
        <taxon>Sordariales</taxon>
        <taxon>Chaetomiaceae</taxon>
        <taxon>Chaetomium</taxon>
    </lineage>
</organism>
<comment type="caution">
    <text evidence="12">The sequence shown here is derived from an EMBL/GenBank/DDBJ whole genome shotgun (WGS) entry which is preliminary data.</text>
</comment>
<dbReference type="SUPFAM" id="SSF51556">
    <property type="entry name" value="Metallo-dependent hydrolases"/>
    <property type="match status" value="1"/>
</dbReference>
<feature type="compositionally biased region" description="Polar residues" evidence="10">
    <location>
        <begin position="22"/>
        <end position="32"/>
    </location>
</feature>
<feature type="region of interest" description="Disordered" evidence="10">
    <location>
        <begin position="1"/>
        <end position="34"/>
    </location>
</feature>
<dbReference type="InterPro" id="IPR006330">
    <property type="entry name" value="Ado/ade_deaminase"/>
</dbReference>
<evidence type="ECO:0000256" key="10">
    <source>
        <dbReference type="SAM" id="MobiDB-lite"/>
    </source>
</evidence>
<feature type="domain" description="Adenosine deaminase" evidence="11">
    <location>
        <begin position="330"/>
        <end position="641"/>
    </location>
</feature>
<evidence type="ECO:0000256" key="4">
    <source>
        <dbReference type="ARBA" id="ARBA00012784"/>
    </source>
</evidence>
<protein>
    <recommendedName>
        <fullName evidence="4">adenosine deaminase</fullName>
        <ecNumber evidence="4">3.5.4.4</ecNumber>
    </recommendedName>
</protein>
<evidence type="ECO:0000256" key="3">
    <source>
        <dbReference type="ARBA" id="ARBA00006083"/>
    </source>
</evidence>
<feature type="region of interest" description="Disordered" evidence="10">
    <location>
        <begin position="52"/>
        <end position="82"/>
    </location>
</feature>
<keyword evidence="8" id="KW-0378">Hydrolase</keyword>
<dbReference type="GO" id="GO:0004000">
    <property type="term" value="F:adenosine deaminase activity"/>
    <property type="evidence" value="ECO:0007669"/>
    <property type="project" value="TreeGrafter"/>
</dbReference>
<comment type="similarity">
    <text evidence="3">Belongs to the metallo-dependent hydrolases superfamily. Adenosine and AMP deaminases family. ADGF subfamily.</text>
</comment>
<evidence type="ECO:0000256" key="1">
    <source>
        <dbReference type="ARBA" id="ARBA00001947"/>
    </source>
</evidence>
<evidence type="ECO:0000256" key="7">
    <source>
        <dbReference type="ARBA" id="ARBA00022729"/>
    </source>
</evidence>
<dbReference type="AlphaFoldDB" id="A0AAE0H9V1"/>
<dbReference type="GO" id="GO:0005576">
    <property type="term" value="C:extracellular region"/>
    <property type="evidence" value="ECO:0007669"/>
    <property type="project" value="UniProtKB-SubCell"/>
</dbReference>